<dbReference type="STRING" id="797209.GCA_000376445_02758"/>
<dbReference type="InterPro" id="IPR058307">
    <property type="entry name" value="DUF7994"/>
</dbReference>
<dbReference type="eggNOG" id="ENOG502N62U">
    <property type="taxonomic scope" value="Archaea"/>
</dbReference>
<reference evidence="5" key="3">
    <citation type="submission" date="2016-11" db="EMBL/GenBank/DDBJ databases">
        <authorList>
            <person name="Varghese N."/>
            <person name="Submissions S."/>
        </authorList>
    </citation>
    <scope>NUCLEOTIDE SEQUENCE [LARGE SCALE GENOMIC DNA]</scope>
    <source>
        <strain evidence="5">DX253</strain>
    </source>
</reference>
<dbReference type="Proteomes" id="UP000003751">
    <property type="component" value="Unassembled WGS sequence"/>
</dbReference>
<evidence type="ECO:0008006" key="6">
    <source>
        <dbReference type="Google" id="ProtNLM"/>
    </source>
</evidence>
<evidence type="ECO:0000313" key="3">
    <source>
        <dbReference type="EMBL" id="SHK80782.1"/>
    </source>
</evidence>
<reference evidence="2 4" key="1">
    <citation type="journal article" date="2014" name="ISME J.">
        <title>Trehalose/2-sulfotrehalose biosynthesis and glycine-betaine uptake are widely spread mechanisms for osmoadaptation in the Halobacteriales.</title>
        <authorList>
            <person name="Youssef N.H."/>
            <person name="Savage-Ashlock K.N."/>
            <person name="McCully A.L."/>
            <person name="Luedtke B."/>
            <person name="Shaw E.I."/>
            <person name="Hoff W.D."/>
            <person name="Elshahed M.S."/>
        </authorList>
    </citation>
    <scope>NUCLEOTIDE SEQUENCE [LARGE SCALE GENOMIC DNA]</scope>
    <source>
        <strain evidence="2 4">DX253</strain>
    </source>
</reference>
<reference evidence="3" key="2">
    <citation type="submission" date="2016-11" db="EMBL/GenBank/DDBJ databases">
        <authorList>
            <person name="Jaros S."/>
            <person name="Januszkiewicz K."/>
            <person name="Wedrychowicz H."/>
        </authorList>
    </citation>
    <scope>NUCLEOTIDE SEQUENCE [LARGE SCALE GENOMIC DNA]</scope>
    <source>
        <strain evidence="3">DX253</strain>
    </source>
</reference>
<organism evidence="2 4">
    <name type="scientific">Haladaptatus paucihalophilus DX253</name>
    <dbReference type="NCBI Taxonomy" id="797209"/>
    <lineage>
        <taxon>Archaea</taxon>
        <taxon>Methanobacteriati</taxon>
        <taxon>Methanobacteriota</taxon>
        <taxon>Stenosarchaea group</taxon>
        <taxon>Halobacteria</taxon>
        <taxon>Halobacteriales</taxon>
        <taxon>Haladaptataceae</taxon>
        <taxon>Haladaptatus</taxon>
    </lineage>
</organism>
<keyword evidence="1" id="KW-0812">Transmembrane</keyword>
<evidence type="ECO:0000313" key="4">
    <source>
        <dbReference type="Proteomes" id="UP000003751"/>
    </source>
</evidence>
<keyword evidence="5" id="KW-1185">Reference proteome</keyword>
<dbReference type="EMBL" id="FRAN01000003">
    <property type="protein sequence ID" value="SHK80782.1"/>
    <property type="molecule type" value="Genomic_DNA"/>
</dbReference>
<proteinExistence type="predicted"/>
<dbReference type="AlphaFoldDB" id="E7QTA9"/>
<keyword evidence="1" id="KW-1133">Transmembrane helix</keyword>
<evidence type="ECO:0000313" key="2">
    <source>
        <dbReference type="EMBL" id="EFW91838.1"/>
    </source>
</evidence>
<name>E7QTA9_HALPU</name>
<protein>
    <recommendedName>
        <fullName evidence="6">SPW repeat-containing protein</fullName>
    </recommendedName>
</protein>
<dbReference type="OrthoDB" id="271196at2157"/>
<dbReference type="Proteomes" id="UP000184203">
    <property type="component" value="Unassembled WGS sequence"/>
</dbReference>
<evidence type="ECO:0000313" key="5">
    <source>
        <dbReference type="Proteomes" id="UP000184203"/>
    </source>
</evidence>
<dbReference type="Pfam" id="PF25957">
    <property type="entry name" value="DUF7994"/>
    <property type="match status" value="1"/>
</dbReference>
<feature type="transmembrane region" description="Helical" evidence="1">
    <location>
        <begin position="99"/>
        <end position="117"/>
    </location>
</feature>
<feature type="transmembrane region" description="Helical" evidence="1">
    <location>
        <begin position="47"/>
        <end position="65"/>
    </location>
</feature>
<dbReference type="EMBL" id="AEMG01000009">
    <property type="protein sequence ID" value="EFW91838.1"/>
    <property type="molecule type" value="Genomic_DNA"/>
</dbReference>
<gene>
    <name evidence="3" type="ORF">SAMN05444342_2240</name>
    <name evidence="2" type="ORF">ZOD2009_10185</name>
</gene>
<dbReference type="PATRIC" id="fig|797209.4.peg.1996"/>
<keyword evidence="1" id="KW-0472">Membrane</keyword>
<dbReference type="RefSeq" id="WP_007979385.1">
    <property type="nucleotide sequence ID" value="NZ_AEMG01000009.1"/>
</dbReference>
<sequence length="134" mass="14321">MKAPVISAPTGGPKRRWFKWLGAFMLLLNAGFLALLGPRALSHLEQLAQFGVGILGGLLLILSGVELPWDVGWYRLAGLGYVCLAVSFLFTGVLADNGLGWIAVNAVGALSLAFFGFDMMRGGRHFKVDADAEV</sequence>
<accession>E7QTA9</accession>
<evidence type="ECO:0000256" key="1">
    <source>
        <dbReference type="SAM" id="Phobius"/>
    </source>
</evidence>
<feature type="transmembrane region" description="Helical" evidence="1">
    <location>
        <begin position="72"/>
        <end position="93"/>
    </location>
</feature>
<feature type="transmembrane region" description="Helical" evidence="1">
    <location>
        <begin position="20"/>
        <end position="41"/>
    </location>
</feature>